<evidence type="ECO:0000256" key="1">
    <source>
        <dbReference type="PROSITE-ProRule" id="PRU00023"/>
    </source>
</evidence>
<dbReference type="PANTHER" id="PTHR24116">
    <property type="entry name" value="KINASE D-INTERACTING SUBSTRATE OF 220 KDA"/>
    <property type="match status" value="1"/>
</dbReference>
<organism evidence="4">
    <name type="scientific">Percolomonas cosmopolitus</name>
    <dbReference type="NCBI Taxonomy" id="63605"/>
    <lineage>
        <taxon>Eukaryota</taxon>
        <taxon>Discoba</taxon>
        <taxon>Heterolobosea</taxon>
        <taxon>Tetramitia</taxon>
        <taxon>Eutetramitia</taxon>
        <taxon>Percolomonadidae</taxon>
        <taxon>Percolomonas</taxon>
    </lineage>
</organism>
<feature type="compositionally biased region" description="Polar residues" evidence="3">
    <location>
        <begin position="116"/>
        <end position="142"/>
    </location>
</feature>
<feature type="region of interest" description="Disordered" evidence="3">
    <location>
        <begin position="88"/>
        <end position="197"/>
    </location>
</feature>
<dbReference type="PROSITE" id="PS50088">
    <property type="entry name" value="ANK_REPEAT"/>
    <property type="match status" value="14"/>
</dbReference>
<keyword evidence="2" id="KW-0175">Coiled coil</keyword>
<feature type="region of interest" description="Disordered" evidence="3">
    <location>
        <begin position="1539"/>
        <end position="1653"/>
    </location>
</feature>
<feature type="repeat" description="ANK" evidence="1">
    <location>
        <begin position="906"/>
        <end position="938"/>
    </location>
</feature>
<feature type="region of interest" description="Disordered" evidence="3">
    <location>
        <begin position="530"/>
        <end position="585"/>
    </location>
</feature>
<dbReference type="InterPro" id="IPR052771">
    <property type="entry name" value="Neurotrophin_sig_adaptor"/>
</dbReference>
<dbReference type="Pfam" id="PF00023">
    <property type="entry name" value="Ank"/>
    <property type="match status" value="2"/>
</dbReference>
<feature type="repeat" description="ANK" evidence="1">
    <location>
        <begin position="1037"/>
        <end position="1069"/>
    </location>
</feature>
<dbReference type="Pfam" id="PF13637">
    <property type="entry name" value="Ank_4"/>
    <property type="match status" value="2"/>
</dbReference>
<feature type="region of interest" description="Disordered" evidence="3">
    <location>
        <begin position="15"/>
        <end position="58"/>
    </location>
</feature>
<feature type="coiled-coil region" evidence="2">
    <location>
        <begin position="1477"/>
        <end position="1511"/>
    </location>
</feature>
<feature type="compositionally biased region" description="Basic and acidic residues" evidence="3">
    <location>
        <begin position="103"/>
        <end position="114"/>
    </location>
</feature>
<feature type="repeat" description="ANK" evidence="1">
    <location>
        <begin position="840"/>
        <end position="872"/>
    </location>
</feature>
<feature type="compositionally biased region" description="Basic residues" evidence="3">
    <location>
        <begin position="1644"/>
        <end position="1653"/>
    </location>
</feature>
<dbReference type="InterPro" id="IPR002110">
    <property type="entry name" value="Ankyrin_rpt"/>
</dbReference>
<feature type="compositionally biased region" description="Low complexity" evidence="3">
    <location>
        <begin position="1553"/>
        <end position="1567"/>
    </location>
</feature>
<feature type="repeat" description="ANK" evidence="1">
    <location>
        <begin position="873"/>
        <end position="905"/>
    </location>
</feature>
<evidence type="ECO:0000313" key="4">
    <source>
        <dbReference type="EMBL" id="CAD9078871.1"/>
    </source>
</evidence>
<dbReference type="Pfam" id="PF12796">
    <property type="entry name" value="Ank_2"/>
    <property type="match status" value="4"/>
</dbReference>
<accession>A0A7S1KMJ9</accession>
<feature type="region of interest" description="Disordered" evidence="3">
    <location>
        <begin position="680"/>
        <end position="711"/>
    </location>
</feature>
<evidence type="ECO:0000256" key="3">
    <source>
        <dbReference type="SAM" id="MobiDB-lite"/>
    </source>
</evidence>
<name>A0A7S1KMJ9_9EUKA</name>
<dbReference type="PROSITE" id="PS50297">
    <property type="entry name" value="ANK_REP_REGION"/>
    <property type="match status" value="13"/>
</dbReference>
<feature type="repeat" description="ANK" evidence="1">
    <location>
        <begin position="1070"/>
        <end position="1102"/>
    </location>
</feature>
<dbReference type="EMBL" id="HBGD01002520">
    <property type="protein sequence ID" value="CAD9078871.1"/>
    <property type="molecule type" value="Transcribed_RNA"/>
</dbReference>
<feature type="region of interest" description="Disordered" evidence="3">
    <location>
        <begin position="645"/>
        <end position="668"/>
    </location>
</feature>
<feature type="region of interest" description="Disordered" evidence="3">
    <location>
        <begin position="755"/>
        <end position="774"/>
    </location>
</feature>
<evidence type="ECO:0000256" key="2">
    <source>
        <dbReference type="SAM" id="Coils"/>
    </source>
</evidence>
<feature type="region of interest" description="Disordered" evidence="3">
    <location>
        <begin position="258"/>
        <end position="283"/>
    </location>
</feature>
<feature type="compositionally biased region" description="Polar residues" evidence="3">
    <location>
        <begin position="755"/>
        <end position="764"/>
    </location>
</feature>
<reference evidence="4" key="1">
    <citation type="submission" date="2021-01" db="EMBL/GenBank/DDBJ databases">
        <authorList>
            <person name="Corre E."/>
            <person name="Pelletier E."/>
            <person name="Niang G."/>
            <person name="Scheremetjew M."/>
            <person name="Finn R."/>
            <person name="Kale V."/>
            <person name="Holt S."/>
            <person name="Cochrane G."/>
            <person name="Meng A."/>
            <person name="Brown T."/>
            <person name="Cohen L."/>
        </authorList>
    </citation>
    <scope>NUCLEOTIDE SEQUENCE</scope>
    <source>
        <strain evidence="4">WS</strain>
    </source>
</reference>
<dbReference type="GO" id="GO:0030165">
    <property type="term" value="F:PDZ domain binding"/>
    <property type="evidence" value="ECO:0007669"/>
    <property type="project" value="TreeGrafter"/>
</dbReference>
<dbReference type="InterPro" id="IPR036770">
    <property type="entry name" value="Ankyrin_rpt-contain_sf"/>
</dbReference>
<feature type="repeat" description="ANK" evidence="1">
    <location>
        <begin position="1005"/>
        <end position="1037"/>
    </location>
</feature>
<feature type="repeat" description="ANK" evidence="1">
    <location>
        <begin position="1311"/>
        <end position="1343"/>
    </location>
</feature>
<feature type="compositionally biased region" description="Low complexity" evidence="3">
    <location>
        <begin position="647"/>
        <end position="658"/>
    </location>
</feature>
<feature type="repeat" description="ANK" evidence="1">
    <location>
        <begin position="1203"/>
        <end position="1235"/>
    </location>
</feature>
<protein>
    <submittedName>
        <fullName evidence="4">Uncharacterized protein</fullName>
    </submittedName>
</protein>
<feature type="region of interest" description="Disordered" evidence="3">
    <location>
        <begin position="1369"/>
        <end position="1392"/>
    </location>
</feature>
<dbReference type="GO" id="GO:0019887">
    <property type="term" value="F:protein kinase regulator activity"/>
    <property type="evidence" value="ECO:0007669"/>
    <property type="project" value="TreeGrafter"/>
</dbReference>
<feature type="repeat" description="ANK" evidence="1">
    <location>
        <begin position="1103"/>
        <end position="1135"/>
    </location>
</feature>
<feature type="repeat" description="ANK" evidence="1">
    <location>
        <begin position="972"/>
        <end position="1004"/>
    </location>
</feature>
<feature type="repeat" description="ANK" evidence="1">
    <location>
        <begin position="939"/>
        <end position="971"/>
    </location>
</feature>
<proteinExistence type="predicted"/>
<feature type="compositionally biased region" description="Basic and acidic residues" evidence="3">
    <location>
        <begin position="1608"/>
        <end position="1617"/>
    </location>
</feature>
<gene>
    <name evidence="4" type="ORF">PCOS0759_LOCUS2103</name>
</gene>
<sequence length="1653" mass="181432">MFHLQTLIRDGAYMKPASKSAHSNRFKSRKTSDTLQLNETDDESTIKTEIGGPVINEDEMALRANESLSLDDEQDENALHVEGKIEHEHHTAQQEAHQSTPNLHDELPPAEHHNQFPASTQDDTKPTQVSSESHAESTPTDTKPSDPVTLSEHASNLPVEDKLLNEPVVQPKQEPGQTASTPFIATTTTTTESQKEKIIPHTVNNSAFSAQTHDSSARQVPHDGDEFVTTKHDIDTSLPQSVQPMVSSAATVAAVATTLPSKSQQDHRAESLTQEAPHAQPEERHLSLDSLNFLRVFVIQIHLVPYFASMEDALNGYFHTNPIVQSNFTSFATDLLLLHHPTQISNLFSELLAYFSSQSLSVSQLLHIMHTQSISAHALIDLCHKILKEYAAVGIYEKTLPIDLISPEVATNTLENALPQDAEPIFQLPHCEMERSQFVSLLHSVDELFVIRDSYHSLKQLLHHEISQKPTLLSDSFSSYSHIPRIQFLRTISTCLPSVKTPSIDYLFNQIDEDRDNLVTYIQFTKEVFGDAPHPSIPEHGGTSQLPPDTERSQPEELIHSVVPEPSIDSSQVSVKEKATTENSQVEQQVTVEVIQKSEAVSPVQSTTAVIDTRPPKVDTVFATPDQHASVRHLQPVTQTTVTLPHPASIPISPPANNDKPRVAVPSAHVASEETIVFASHQHQREQEELVPSHNNSRDPQPDPHQCASSVEQPTLVKEQPSASVGAVARSNINPSPLEVSETGSRIVIPTTEASTQMISPSRQSTEKKYLPGTAPESQLHVAARKGNVDEVRDLLQKGVIYRRTVDGVSPLWIACQEGHYEIAHELVISGSDINEPCNTGATPLLVAAQYGHAQIVRFLLENGANVNARQNTKETALMLASEEGHAEVVQELLTYNALVNSKDNDGVTALHISSLFGHIAVVRELISHNASLNERDQDGSTPLFLASEAGHLPCVTALIQAGASSRISDNAGTTCLHISSQEGHLDVARLLLQDGAEPNAATLEGATSLILAVQEGHSELVQELLHFGADPDVEHKGVSPLIVATHRGHDASIKLLCNAGANVNCKLRTGETPLFIAAERGFLDGVRVLLQYGSNPNSGSAEVGTPLFVACYKGHVKIVRELIRYEADLEYSEADGTTALIMAVETGNLEVVRELVKAYSNVNACTNTNGNAPLHIVAQRGDVEMAKILTNGGTNVNQVNTAGDTPLIIATRNGHIEIVQLLLSFSAHVNSTNKMGESALFSASQQEDLKIFRLLIRKRYGADINLPLHDGTTILSKACADGHYQLVRLIVEAKLNSVSYPVDLNKIGHDGMTPLQHAVRGEHIEIVKLLLLAGVDIGKLSDESKAAYDLSHNERIRDLLMMHSNGEPRKSTSMSVDHNGMASPKSNGFRPPNMYIALAKDADDEDESLHVSTPQNKSSTKNLQLYGESAHAGEGSYILKAPNQRYRPDSNDTLAQFTGLQKQLVEQFSFQNQQLMKQTTELNVQMQQQLQFQQEQMKLQTKQMEILERLSHRVGGSVDTDKIEGIIEKKLDTVLSRILHKDSQPRDRARRASPSSVSRSSKSSDSLKYYMDDNLDDDEEDPQKILDSILTPRFTYNDPVPSPRTSAKLDEIDESNRAVPPLDIPSSTYSPQGSRSSVESGRGRSRNHRLIL</sequence>
<dbReference type="SUPFAM" id="SSF48403">
    <property type="entry name" value="Ankyrin repeat"/>
    <property type="match status" value="2"/>
</dbReference>
<feature type="repeat" description="ANK" evidence="1">
    <location>
        <begin position="1170"/>
        <end position="1202"/>
    </location>
</feature>
<feature type="compositionally biased region" description="Polar residues" evidence="3">
    <location>
        <begin position="175"/>
        <end position="185"/>
    </location>
</feature>
<feature type="compositionally biased region" description="Basic and acidic residues" evidence="3">
    <location>
        <begin position="549"/>
        <end position="559"/>
    </location>
</feature>
<dbReference type="PRINTS" id="PR01415">
    <property type="entry name" value="ANKYRIN"/>
</dbReference>
<dbReference type="PANTHER" id="PTHR24116:SF0">
    <property type="entry name" value="KINASE D-INTERACTING SUBSTRATE OF 220 KDA"/>
    <property type="match status" value="1"/>
</dbReference>
<keyword evidence="1" id="KW-0040">ANK repeat</keyword>
<dbReference type="SMART" id="SM00248">
    <property type="entry name" value="ANK"/>
    <property type="match status" value="17"/>
</dbReference>
<feature type="repeat" description="ANK" evidence="1">
    <location>
        <begin position="1136"/>
        <end position="1168"/>
    </location>
</feature>
<dbReference type="Gene3D" id="1.25.40.20">
    <property type="entry name" value="Ankyrin repeat-containing domain"/>
    <property type="match status" value="3"/>
</dbReference>
<feature type="repeat" description="ANK" evidence="1">
    <location>
        <begin position="807"/>
        <end position="839"/>
    </location>
</feature>